<feature type="transmembrane region" description="Helical" evidence="1">
    <location>
        <begin position="62"/>
        <end position="84"/>
    </location>
</feature>
<comment type="caution">
    <text evidence="2">The sequence shown here is derived from an EMBL/GenBank/DDBJ whole genome shotgun (WGS) entry which is preliminary data.</text>
</comment>
<accession>X1UX83</accession>
<name>X1UX83_9ZZZZ</name>
<proteinExistence type="predicted"/>
<keyword evidence="1" id="KW-0812">Transmembrane</keyword>
<reference evidence="2" key="1">
    <citation type="journal article" date="2014" name="Front. Microbiol.">
        <title>High frequency of phylogenetically diverse reductive dehalogenase-homologous genes in deep subseafloor sedimentary metagenomes.</title>
        <authorList>
            <person name="Kawai M."/>
            <person name="Futagami T."/>
            <person name="Toyoda A."/>
            <person name="Takaki Y."/>
            <person name="Nishi S."/>
            <person name="Hori S."/>
            <person name="Arai W."/>
            <person name="Tsubouchi T."/>
            <person name="Morono Y."/>
            <person name="Uchiyama I."/>
            <person name="Ito T."/>
            <person name="Fujiyama A."/>
            <person name="Inagaki F."/>
            <person name="Takami H."/>
        </authorList>
    </citation>
    <scope>NUCLEOTIDE SEQUENCE</scope>
    <source>
        <strain evidence="2">Expedition CK06-06</strain>
    </source>
</reference>
<protein>
    <submittedName>
        <fullName evidence="2">Uncharacterized protein</fullName>
    </submittedName>
</protein>
<evidence type="ECO:0000313" key="2">
    <source>
        <dbReference type="EMBL" id="GAJ22118.1"/>
    </source>
</evidence>
<dbReference type="EMBL" id="BARW01037013">
    <property type="protein sequence ID" value="GAJ22118.1"/>
    <property type="molecule type" value="Genomic_DNA"/>
</dbReference>
<organism evidence="2">
    <name type="scientific">marine sediment metagenome</name>
    <dbReference type="NCBI Taxonomy" id="412755"/>
    <lineage>
        <taxon>unclassified sequences</taxon>
        <taxon>metagenomes</taxon>
        <taxon>ecological metagenomes</taxon>
    </lineage>
</organism>
<feature type="non-terminal residue" evidence="2">
    <location>
        <position position="87"/>
    </location>
</feature>
<keyword evidence="1" id="KW-0472">Membrane</keyword>
<keyword evidence="1" id="KW-1133">Transmembrane helix</keyword>
<dbReference type="AlphaFoldDB" id="X1UX83"/>
<gene>
    <name evidence="2" type="ORF">S12H4_57279</name>
</gene>
<evidence type="ECO:0000256" key="1">
    <source>
        <dbReference type="SAM" id="Phobius"/>
    </source>
</evidence>
<sequence>MRLTKFEETVTRANAKYFYAEKFITKKQYYSVMKWLEGKDDKEGEALATKWMKANFMYAKEIGLVTMKRFWFIAPIVFMGLKLIRRT</sequence>